<dbReference type="AlphaFoldDB" id="A0A4P9XRW7"/>
<keyword evidence="1" id="KW-0479">Metal-binding</keyword>
<evidence type="ECO:0000256" key="2">
    <source>
        <dbReference type="ARBA" id="ARBA00022771"/>
    </source>
</evidence>
<dbReference type="EMBL" id="KZ992565">
    <property type="protein sequence ID" value="RKP08846.1"/>
    <property type="molecule type" value="Genomic_DNA"/>
</dbReference>
<gene>
    <name evidence="6" type="ORF">THASP1DRAFT_7508</name>
</gene>
<dbReference type="PROSITE" id="PS51266">
    <property type="entry name" value="ZF_CHY"/>
    <property type="match status" value="1"/>
</dbReference>
<sequence length="272" mass="30802">TAFRREGIALLRCTQLNLSVKCGRCRRPLEAKNMKAKSVSGVEKWITCAVCHHTMGIRFRPDSIHASSSTIGYLDLQNCSVTDLLPSTYAVTCEQCTTEQTPRPYDGLPRGQPTTVFCQHCHQPMTLCVDQVKFQRLAVGLGMSDGSGDAEVVGTRLKQQKLKDRIEDYTPGKPLPNNGSCKHFRRSHRWMRFPCCGKVYPCNTCHDDEEDHDHEWARRMICGYCSLEQPFSDKPCACGAVLAKIGHREFWEGGAGMRNRAQMSRREPRKYK</sequence>
<evidence type="ECO:0000259" key="5">
    <source>
        <dbReference type="PROSITE" id="PS51266"/>
    </source>
</evidence>
<proteinExistence type="predicted"/>
<evidence type="ECO:0000256" key="4">
    <source>
        <dbReference type="PROSITE-ProRule" id="PRU00601"/>
    </source>
</evidence>
<evidence type="ECO:0000313" key="6">
    <source>
        <dbReference type="EMBL" id="RKP08846.1"/>
    </source>
</evidence>
<name>A0A4P9XRW7_9FUNG</name>
<dbReference type="Proteomes" id="UP000271241">
    <property type="component" value="Unassembled WGS sequence"/>
</dbReference>
<keyword evidence="7" id="KW-1185">Reference proteome</keyword>
<evidence type="ECO:0000256" key="1">
    <source>
        <dbReference type="ARBA" id="ARBA00022723"/>
    </source>
</evidence>
<evidence type="ECO:0000256" key="3">
    <source>
        <dbReference type="ARBA" id="ARBA00022833"/>
    </source>
</evidence>
<feature type="non-terminal residue" evidence="6">
    <location>
        <position position="272"/>
    </location>
</feature>
<organism evidence="6 7">
    <name type="scientific">Thamnocephalis sphaerospora</name>
    <dbReference type="NCBI Taxonomy" id="78915"/>
    <lineage>
        <taxon>Eukaryota</taxon>
        <taxon>Fungi</taxon>
        <taxon>Fungi incertae sedis</taxon>
        <taxon>Zoopagomycota</taxon>
        <taxon>Zoopagomycotina</taxon>
        <taxon>Zoopagomycetes</taxon>
        <taxon>Zoopagales</taxon>
        <taxon>Sigmoideomycetaceae</taxon>
        <taxon>Thamnocephalis</taxon>
    </lineage>
</organism>
<accession>A0A4P9XRW7</accession>
<protein>
    <recommendedName>
        <fullName evidence="5">CHY-type domain-containing protein</fullName>
    </recommendedName>
</protein>
<dbReference type="SUPFAM" id="SSF161219">
    <property type="entry name" value="CHY zinc finger-like"/>
    <property type="match status" value="1"/>
</dbReference>
<evidence type="ECO:0000313" key="7">
    <source>
        <dbReference type="Proteomes" id="UP000271241"/>
    </source>
</evidence>
<dbReference type="OrthoDB" id="10253329at2759"/>
<dbReference type="InterPro" id="IPR037274">
    <property type="entry name" value="Znf_CHY_sf"/>
</dbReference>
<keyword evidence="2 4" id="KW-0863">Zinc-finger</keyword>
<feature type="domain" description="CHY-type" evidence="5">
    <location>
        <begin position="174"/>
        <end position="240"/>
    </location>
</feature>
<dbReference type="InterPro" id="IPR008913">
    <property type="entry name" value="Znf_CHY"/>
</dbReference>
<dbReference type="GO" id="GO:0008270">
    <property type="term" value="F:zinc ion binding"/>
    <property type="evidence" value="ECO:0007669"/>
    <property type="project" value="UniProtKB-KW"/>
</dbReference>
<dbReference type="Pfam" id="PF05495">
    <property type="entry name" value="zf-CHY"/>
    <property type="match status" value="1"/>
</dbReference>
<feature type="non-terminal residue" evidence="6">
    <location>
        <position position="1"/>
    </location>
</feature>
<reference evidence="7" key="1">
    <citation type="journal article" date="2018" name="Nat. Microbiol.">
        <title>Leveraging single-cell genomics to expand the fungal tree of life.</title>
        <authorList>
            <person name="Ahrendt S.R."/>
            <person name="Quandt C.A."/>
            <person name="Ciobanu D."/>
            <person name="Clum A."/>
            <person name="Salamov A."/>
            <person name="Andreopoulos B."/>
            <person name="Cheng J.F."/>
            <person name="Woyke T."/>
            <person name="Pelin A."/>
            <person name="Henrissat B."/>
            <person name="Reynolds N.K."/>
            <person name="Benny G.L."/>
            <person name="Smith M.E."/>
            <person name="James T.Y."/>
            <person name="Grigoriev I.V."/>
        </authorList>
    </citation>
    <scope>NUCLEOTIDE SEQUENCE [LARGE SCALE GENOMIC DNA]</scope>
    <source>
        <strain evidence="7">RSA 1356</strain>
    </source>
</reference>
<keyword evidence="3" id="KW-0862">Zinc</keyword>
<dbReference type="STRING" id="78915.A0A4P9XRW7"/>